<keyword evidence="2" id="KW-1185">Reference proteome</keyword>
<gene>
    <name evidence="1" type="ORF">GQE98_04100</name>
</gene>
<organism evidence="1 2">
    <name type="scientific">Sneathiella litorea</name>
    <dbReference type="NCBI Taxonomy" id="2606216"/>
    <lineage>
        <taxon>Bacteria</taxon>
        <taxon>Pseudomonadati</taxon>
        <taxon>Pseudomonadota</taxon>
        <taxon>Alphaproteobacteria</taxon>
        <taxon>Sneathiellales</taxon>
        <taxon>Sneathiellaceae</taxon>
        <taxon>Sneathiella</taxon>
    </lineage>
</organism>
<dbReference type="Proteomes" id="UP000476030">
    <property type="component" value="Unassembled WGS sequence"/>
</dbReference>
<name>A0A6L8W5P9_9PROT</name>
<accession>A0A6L8W5P9</accession>
<proteinExistence type="predicted"/>
<protein>
    <submittedName>
        <fullName evidence="1">Uncharacterized protein</fullName>
    </submittedName>
</protein>
<sequence length="276" mass="28835">MSINPVTHDQYAYLDRALPSDPIAQYVPKERVDENGDKIPADNGFGEDGFGFDDFLDIINPLQHIPGISSLYRELTGDEINPGARTIGGTIYGGAIGLAVSFINSTIEDVTGKDVGKHVISLFSDEGEEAAPEEMIAAAPSAIEATPAAAPVDLEKAPAAMPPIVTAPLASPMAPAPTQPDALAEEMMPGVSPIGLEWKGDKPALLQQLEKANTQDLTEAQLHAVFKSFGTAPSALEIPTVEAKAASAAYQKTTAAMATAASPVVRPIAPMERPAP</sequence>
<evidence type="ECO:0000313" key="1">
    <source>
        <dbReference type="EMBL" id="MZR29813.1"/>
    </source>
</evidence>
<evidence type="ECO:0000313" key="2">
    <source>
        <dbReference type="Proteomes" id="UP000476030"/>
    </source>
</evidence>
<dbReference type="AlphaFoldDB" id="A0A6L8W5P9"/>
<dbReference type="EMBL" id="WTUW01000001">
    <property type="protein sequence ID" value="MZR29813.1"/>
    <property type="molecule type" value="Genomic_DNA"/>
</dbReference>
<dbReference type="RefSeq" id="WP_161314353.1">
    <property type="nucleotide sequence ID" value="NZ_WTUW01000001.1"/>
</dbReference>
<reference evidence="1 2" key="1">
    <citation type="submission" date="2019-12" db="EMBL/GenBank/DDBJ databases">
        <title>Snethiella sp. nov. sp. isolated from sea sand.</title>
        <authorList>
            <person name="Kim J."/>
            <person name="Jeong S.E."/>
            <person name="Jung H.S."/>
            <person name="Jeon C.O."/>
        </authorList>
    </citation>
    <scope>NUCLEOTIDE SEQUENCE [LARGE SCALE GENOMIC DNA]</scope>
    <source>
        <strain evidence="1 2">DP05</strain>
    </source>
</reference>
<comment type="caution">
    <text evidence="1">The sequence shown here is derived from an EMBL/GenBank/DDBJ whole genome shotgun (WGS) entry which is preliminary data.</text>
</comment>